<reference evidence="3" key="1">
    <citation type="journal article" date="2020" name="Fungal Divers.">
        <title>Resolving the Mortierellaceae phylogeny through synthesis of multi-gene phylogenetics and phylogenomics.</title>
        <authorList>
            <person name="Vandepol N."/>
            <person name="Liber J."/>
            <person name="Desiro A."/>
            <person name="Na H."/>
            <person name="Kennedy M."/>
            <person name="Barry K."/>
            <person name="Grigoriev I.V."/>
            <person name="Miller A.N."/>
            <person name="O'Donnell K."/>
            <person name="Stajich J.E."/>
            <person name="Bonito G."/>
        </authorList>
    </citation>
    <scope>NUCLEOTIDE SEQUENCE</scope>
    <source>
        <strain evidence="3">NRRL 2591</strain>
    </source>
</reference>
<name>A0A9P6JYU0_9FUNG</name>
<protein>
    <submittedName>
        <fullName evidence="3">Uncharacterized protein</fullName>
    </submittedName>
</protein>
<dbReference type="AlphaFoldDB" id="A0A9P6JYU0"/>
<evidence type="ECO:0000313" key="3">
    <source>
        <dbReference type="EMBL" id="KAF9538257.1"/>
    </source>
</evidence>
<proteinExistence type="predicted"/>
<keyword evidence="4" id="KW-1185">Reference proteome</keyword>
<comment type="caution">
    <text evidence="3">The sequence shown here is derived from an EMBL/GenBank/DDBJ whole genome shotgun (WGS) entry which is preliminary data.</text>
</comment>
<organism evidence="3 4">
    <name type="scientific">Mortierella hygrophila</name>
    <dbReference type="NCBI Taxonomy" id="979708"/>
    <lineage>
        <taxon>Eukaryota</taxon>
        <taxon>Fungi</taxon>
        <taxon>Fungi incertae sedis</taxon>
        <taxon>Mucoromycota</taxon>
        <taxon>Mortierellomycotina</taxon>
        <taxon>Mortierellomycetes</taxon>
        <taxon>Mortierellales</taxon>
        <taxon>Mortierellaceae</taxon>
        <taxon>Mortierella</taxon>
    </lineage>
</organism>
<evidence type="ECO:0000313" key="4">
    <source>
        <dbReference type="Proteomes" id="UP000723463"/>
    </source>
</evidence>
<feature type="non-terminal residue" evidence="3">
    <location>
        <position position="82"/>
    </location>
</feature>
<keyword evidence="2" id="KW-0732">Signal</keyword>
<gene>
    <name evidence="3" type="ORF">EC957_007039</name>
</gene>
<feature type="compositionally biased region" description="Acidic residues" evidence="1">
    <location>
        <begin position="65"/>
        <end position="74"/>
    </location>
</feature>
<feature type="signal peptide" evidence="2">
    <location>
        <begin position="1"/>
        <end position="25"/>
    </location>
</feature>
<feature type="region of interest" description="Disordered" evidence="1">
    <location>
        <begin position="47"/>
        <end position="82"/>
    </location>
</feature>
<feature type="chain" id="PRO_5040302403" evidence="2">
    <location>
        <begin position="26"/>
        <end position="82"/>
    </location>
</feature>
<sequence length="82" mass="9337">MTNGQHTSLSVKRTLILLLIFGGLSEKMWTLTLDFINNRDNIDKHVQFEKTPDGEDNKDARDSPDIEVEEENEPPFETFSGA</sequence>
<feature type="compositionally biased region" description="Basic and acidic residues" evidence="1">
    <location>
        <begin position="47"/>
        <end position="64"/>
    </location>
</feature>
<dbReference type="Proteomes" id="UP000723463">
    <property type="component" value="Unassembled WGS sequence"/>
</dbReference>
<accession>A0A9P6JYU0</accession>
<evidence type="ECO:0000256" key="2">
    <source>
        <dbReference type="SAM" id="SignalP"/>
    </source>
</evidence>
<evidence type="ECO:0000256" key="1">
    <source>
        <dbReference type="SAM" id="MobiDB-lite"/>
    </source>
</evidence>
<dbReference type="EMBL" id="JAAAXW010000320">
    <property type="protein sequence ID" value="KAF9538257.1"/>
    <property type="molecule type" value="Genomic_DNA"/>
</dbReference>